<dbReference type="SMART" id="SM00028">
    <property type="entry name" value="TPR"/>
    <property type="match status" value="3"/>
</dbReference>
<dbReference type="InterPro" id="IPR019734">
    <property type="entry name" value="TPR_rpt"/>
</dbReference>
<dbReference type="Gene3D" id="1.25.40.10">
    <property type="entry name" value="Tetratricopeptide repeat domain"/>
    <property type="match status" value="2"/>
</dbReference>
<reference evidence="2" key="1">
    <citation type="submission" date="2021-09" db="EMBL/GenBank/DDBJ databases">
        <authorList>
            <consortium name="AG Swart"/>
            <person name="Singh M."/>
            <person name="Singh A."/>
            <person name="Seah K."/>
            <person name="Emmerich C."/>
        </authorList>
    </citation>
    <scope>NUCLEOTIDE SEQUENCE</scope>
    <source>
        <strain evidence="2">ATCC30299</strain>
    </source>
</reference>
<name>A0AAU9JK68_9CILI</name>
<comment type="caution">
    <text evidence="2">The sequence shown here is derived from an EMBL/GenBank/DDBJ whole genome shotgun (WGS) entry which is preliminary data.</text>
</comment>
<proteinExistence type="predicted"/>
<dbReference type="SUPFAM" id="SSF48452">
    <property type="entry name" value="TPR-like"/>
    <property type="match status" value="1"/>
</dbReference>
<dbReference type="AlphaFoldDB" id="A0AAU9JK68"/>
<organism evidence="2 3">
    <name type="scientific">Blepharisma stoltei</name>
    <dbReference type="NCBI Taxonomy" id="1481888"/>
    <lineage>
        <taxon>Eukaryota</taxon>
        <taxon>Sar</taxon>
        <taxon>Alveolata</taxon>
        <taxon>Ciliophora</taxon>
        <taxon>Postciliodesmatophora</taxon>
        <taxon>Heterotrichea</taxon>
        <taxon>Heterotrichida</taxon>
        <taxon>Blepharismidae</taxon>
        <taxon>Blepharisma</taxon>
    </lineage>
</organism>
<evidence type="ECO:0000313" key="2">
    <source>
        <dbReference type="EMBL" id="CAG9327643.1"/>
    </source>
</evidence>
<dbReference type="InterPro" id="IPR011990">
    <property type="entry name" value="TPR-like_helical_dom_sf"/>
</dbReference>
<sequence>MDPSADDSLLKEETILNLNKQALENLHNPSTALSNLQQAERILLENASQNLKNRLKLMALTFNNFACYYKRMNQPNVALLYLNQASKLEYQTLSSPIDLASTQLNLCAINSQLGRHAAALENAKQAIKFFSQVNENELSSNEISKIVAAYFNAGTEFEYTYNLEEAFEHMQKGFELGKKYLHLNHPLVKNICKSLNNLKERKERLKLLADERKSERKMQKIISQSISPPPLNRNTGGLSKKSTSKRHFASFGQTMVSPKYNPLKLPITMTMRHDRLIKRDIDVGLKVYLMDNDSKHRTPHNVRSIE</sequence>
<keyword evidence="1" id="KW-0175">Coiled coil</keyword>
<accession>A0AAU9JK68</accession>
<keyword evidence="3" id="KW-1185">Reference proteome</keyword>
<feature type="coiled-coil region" evidence="1">
    <location>
        <begin position="188"/>
        <end position="215"/>
    </location>
</feature>
<evidence type="ECO:0000256" key="1">
    <source>
        <dbReference type="SAM" id="Coils"/>
    </source>
</evidence>
<protein>
    <submittedName>
        <fullName evidence="2">Uncharacterized protein</fullName>
    </submittedName>
</protein>
<dbReference type="EMBL" id="CAJZBQ010000044">
    <property type="protein sequence ID" value="CAG9327643.1"/>
    <property type="molecule type" value="Genomic_DNA"/>
</dbReference>
<dbReference type="Proteomes" id="UP001162131">
    <property type="component" value="Unassembled WGS sequence"/>
</dbReference>
<gene>
    <name evidence="2" type="ORF">BSTOLATCC_MIC44273</name>
</gene>
<evidence type="ECO:0000313" key="3">
    <source>
        <dbReference type="Proteomes" id="UP001162131"/>
    </source>
</evidence>